<keyword evidence="9" id="KW-0472">Membrane</keyword>
<dbReference type="Gene3D" id="1.10.287.1060">
    <property type="entry name" value="ESAT-6-like"/>
    <property type="match status" value="1"/>
</dbReference>
<dbReference type="InterPro" id="IPR048680">
    <property type="entry name" value="COG4_N"/>
</dbReference>
<accession>A0A1J1I1I0</accession>
<evidence type="ECO:0000256" key="10">
    <source>
        <dbReference type="ARBA" id="ARBA00031340"/>
    </source>
</evidence>
<protein>
    <recommendedName>
        <fullName evidence="5">Conserved oligomeric Golgi complex subunit 4</fullName>
    </recommendedName>
    <alternativeName>
        <fullName evidence="10">Component of oligomeric Golgi complex 4</fullName>
    </alternativeName>
</protein>
<evidence type="ECO:0000256" key="8">
    <source>
        <dbReference type="ARBA" id="ARBA00023034"/>
    </source>
</evidence>
<dbReference type="PANTHER" id="PTHR24016:SF0">
    <property type="entry name" value="CONSERVED OLIGOMERIC GOLGI COMPLEX SUBUNIT 4"/>
    <property type="match status" value="1"/>
</dbReference>
<evidence type="ECO:0000256" key="4">
    <source>
        <dbReference type="ARBA" id="ARBA00011166"/>
    </source>
</evidence>
<dbReference type="FunFam" id="1.10.287.1060:FF:000014">
    <property type="entry name" value="conserved oligomeric Golgi complex subunit 4"/>
    <property type="match status" value="1"/>
</dbReference>
<dbReference type="PANTHER" id="PTHR24016">
    <property type="entry name" value="CONSERVED OLIGOMERIC GOLGI COMPLEX SUBUNIT 4"/>
    <property type="match status" value="1"/>
</dbReference>
<dbReference type="InterPro" id="IPR048682">
    <property type="entry name" value="COG4"/>
</dbReference>
<comment type="similarity">
    <text evidence="3">Belongs to the COG4 family.</text>
</comment>
<dbReference type="Proteomes" id="UP000183832">
    <property type="component" value="Unassembled WGS sequence"/>
</dbReference>
<evidence type="ECO:0000256" key="1">
    <source>
        <dbReference type="ARBA" id="ARBA00003627"/>
    </source>
</evidence>
<dbReference type="Pfam" id="PF08318">
    <property type="entry name" value="COG4_m"/>
    <property type="match status" value="1"/>
</dbReference>
<keyword evidence="8" id="KW-0333">Golgi apparatus</keyword>
<comment type="function">
    <text evidence="1">Required for normal Golgi function.</text>
</comment>
<dbReference type="InterPro" id="IPR013167">
    <property type="entry name" value="COG4_M"/>
</dbReference>
<evidence type="ECO:0000259" key="11">
    <source>
        <dbReference type="SMART" id="SM00762"/>
    </source>
</evidence>
<comment type="subcellular location">
    <subcellularLocation>
        <location evidence="2">Golgi apparatus membrane</location>
        <topology evidence="2">Peripheral membrane protein</topology>
        <orientation evidence="2">Cytoplasmic side</orientation>
    </subcellularLocation>
</comment>
<dbReference type="FunFam" id="1.20.58.1970:FF:000002">
    <property type="entry name" value="Oligomeric Golgi complex subunit"/>
    <property type="match status" value="1"/>
</dbReference>
<evidence type="ECO:0000256" key="6">
    <source>
        <dbReference type="ARBA" id="ARBA00022448"/>
    </source>
</evidence>
<dbReference type="OrthoDB" id="47059at2759"/>
<evidence type="ECO:0000256" key="7">
    <source>
        <dbReference type="ARBA" id="ARBA00022927"/>
    </source>
</evidence>
<keyword evidence="7" id="KW-0653">Protein transport</keyword>
<name>A0A1J1I1I0_9DIPT</name>
<keyword evidence="13" id="KW-1185">Reference proteome</keyword>
<dbReference type="GO" id="GO:0006890">
    <property type="term" value="P:retrograde vesicle-mediated transport, Golgi to endoplasmic reticulum"/>
    <property type="evidence" value="ECO:0007669"/>
    <property type="project" value="TreeGrafter"/>
</dbReference>
<dbReference type="Pfam" id="PF20662">
    <property type="entry name" value="COG4_C"/>
    <property type="match status" value="1"/>
</dbReference>
<feature type="domain" description="COG4 transport protein middle alpha-helical bundle" evidence="11">
    <location>
        <begin position="170"/>
        <end position="493"/>
    </location>
</feature>
<dbReference type="Pfam" id="PF20663">
    <property type="entry name" value="COG4_N"/>
    <property type="match status" value="1"/>
</dbReference>
<evidence type="ECO:0000256" key="9">
    <source>
        <dbReference type="ARBA" id="ARBA00023136"/>
    </source>
</evidence>
<dbReference type="GO" id="GO:0017119">
    <property type="term" value="C:Golgi transport complex"/>
    <property type="evidence" value="ECO:0007669"/>
    <property type="project" value="TreeGrafter"/>
</dbReference>
<dbReference type="EMBL" id="CVRI01000038">
    <property type="protein sequence ID" value="CRK94184.1"/>
    <property type="molecule type" value="Genomic_DNA"/>
</dbReference>
<proteinExistence type="inferred from homology"/>
<gene>
    <name evidence="12" type="ORF">CLUMA_CG007701</name>
</gene>
<dbReference type="GO" id="GO:0007030">
    <property type="term" value="P:Golgi organization"/>
    <property type="evidence" value="ECO:0007669"/>
    <property type="project" value="TreeGrafter"/>
</dbReference>
<evidence type="ECO:0000256" key="5">
    <source>
        <dbReference type="ARBA" id="ARBA00020975"/>
    </source>
</evidence>
<dbReference type="Gene3D" id="1.20.58.1970">
    <property type="match status" value="1"/>
</dbReference>
<organism evidence="12 13">
    <name type="scientific">Clunio marinus</name>
    <dbReference type="NCBI Taxonomy" id="568069"/>
    <lineage>
        <taxon>Eukaryota</taxon>
        <taxon>Metazoa</taxon>
        <taxon>Ecdysozoa</taxon>
        <taxon>Arthropoda</taxon>
        <taxon>Hexapoda</taxon>
        <taxon>Insecta</taxon>
        <taxon>Pterygota</taxon>
        <taxon>Neoptera</taxon>
        <taxon>Endopterygota</taxon>
        <taxon>Diptera</taxon>
        <taxon>Nematocera</taxon>
        <taxon>Chironomoidea</taxon>
        <taxon>Chironomidae</taxon>
        <taxon>Clunio</taxon>
    </lineage>
</organism>
<evidence type="ECO:0000313" key="13">
    <source>
        <dbReference type="Proteomes" id="UP000183832"/>
    </source>
</evidence>
<dbReference type="STRING" id="568069.A0A1J1I1I0"/>
<reference evidence="12 13" key="1">
    <citation type="submission" date="2015-04" db="EMBL/GenBank/DDBJ databases">
        <authorList>
            <person name="Syromyatnikov M.Y."/>
            <person name="Popov V.N."/>
        </authorList>
    </citation>
    <scope>NUCLEOTIDE SEQUENCE [LARGE SCALE GENOMIC DNA]</scope>
</reference>
<evidence type="ECO:0000256" key="2">
    <source>
        <dbReference type="ARBA" id="ARBA00004255"/>
    </source>
</evidence>
<evidence type="ECO:0000313" key="12">
    <source>
        <dbReference type="EMBL" id="CRK94184.1"/>
    </source>
</evidence>
<dbReference type="GO" id="GO:0000139">
    <property type="term" value="C:Golgi membrane"/>
    <property type="evidence" value="ECO:0007669"/>
    <property type="project" value="UniProtKB-SubCell"/>
</dbReference>
<keyword evidence="6" id="KW-0813">Transport</keyword>
<comment type="subunit">
    <text evidence="4">Component of the conserved oligomeric Golgi complex which is composed of eight different subunits and is required for normal Golgi morphology and localization.</text>
</comment>
<dbReference type="InterPro" id="IPR048684">
    <property type="entry name" value="COG4_C"/>
</dbReference>
<dbReference type="SMART" id="SM00762">
    <property type="entry name" value="Cog4"/>
    <property type="match status" value="1"/>
</dbReference>
<sequence>MDLSGIVGIGDSEDLKTTEGIDRLCERITEREAQINETLENLLSKRFNLEARLRNCSTKHQQILKASVSDDSKKLAEMISHTADLAEKVSAKVRRLDVARMRASEVQCRVHDLIDLQLCSQGVMLAIKEENYEKGAAHVQRYLAMDKKLLEKTADDVSSMTSVNKAVDTLEKAAKEMREIVKVKLDEAIKKDDLASVERFFKIFPQLGMHDEGIAKFTSYVCSKLTTKAQKELRQSMDIAKAEKRTNVAYADTFTVLLENVLRVIEVNQPIIESYYGFGHLLKMVKLLQVECDDETRKLVQDFNNQRKIQRKINQINDFMKSQSSSSTSTLGHLRKASGSMDKLNAKDLDALIAEVTIMHSRAELYVKFIRRRVTQDIEKSSMSGEDKKSNMESLESMIKKSQLSTQMHELLSTYLLFEKYFMEESVVKGIALDAFETGQLYSSMVDDVFFIVRKCIRRSIGTQSVDGICAVINNGASCLEQEFINSLKSPLKAGYPSGYIDLAQAYNAFQSSIQQGKIQTSDSEVARTKFIITLNNADKSTEYIETLHINMGEEIKISFPTMSAHKKEMIDSCLSGLRNVGDSLKAVIEFGMQQLRSSALKPRLNPWIDQFQSYNHMMTEEELAAYEAGETFIQFLIVQLDSLLNSFKKNLSERNYDVLVSMLAIDVTTRFERSIKKSGFNRLGGLVLDQEVRALGSFLTAATSWTVRDKMARLTQIAIILNLEKVTELSEYYDPKSQNDCGPFTAWRLTPNEIRTILKLRTDFKIEDIKKLTL</sequence>
<evidence type="ECO:0000256" key="3">
    <source>
        <dbReference type="ARBA" id="ARBA00009215"/>
    </source>
</evidence>
<dbReference type="AlphaFoldDB" id="A0A1J1I1I0"/>
<dbReference type="GO" id="GO:0015031">
    <property type="term" value="P:protein transport"/>
    <property type="evidence" value="ECO:0007669"/>
    <property type="project" value="UniProtKB-KW"/>
</dbReference>